<feature type="compositionally biased region" description="Polar residues" evidence="5">
    <location>
        <begin position="374"/>
        <end position="385"/>
    </location>
</feature>
<dbReference type="PANTHER" id="PTHR24346:SF30">
    <property type="entry name" value="MATERNAL EMBRYONIC LEUCINE ZIPPER KINASE"/>
    <property type="match status" value="1"/>
</dbReference>
<dbReference type="PANTHER" id="PTHR24346">
    <property type="entry name" value="MAP/MICROTUBULE AFFINITY-REGULATING KINASE"/>
    <property type="match status" value="1"/>
</dbReference>
<dbReference type="InterPro" id="IPR011009">
    <property type="entry name" value="Kinase-like_dom_sf"/>
</dbReference>
<sequence>MAKYGQKGTHHSHHHSVALKSPQYTHVISSSTGSTHELKTVSNRVPKSVSKVTGKGTPNIYKRKEEGKNNKTNELIPTKPKPRHVKAASVTNYHHSIEAYSSKTKSNALKQKPTYIILTIDNSGEKGTLKKKETPKSSMNSLSSVSYAKQGQSYQQLSSLKKNRKKPTHQRTKSDQIIKSKPFINFKLIKGQIGLASNQGKNMKSSKSKLNSGTRSSFMINPPGTSKISKSSRKISKDLTIPKAKYDKKPTKSSKLPKEGVSKHKRVKSNMNNAGSSKMFSDTLKFSHVVHPNSNSKKLLKTVTNKNSTVYSYQNSKPSVTSAKRVYKKDRKPLSKSNYMSEKNAFQKPKGYKIMAKKSVANSPITTLDNQQVSTIGESGRPPTQTKKRKIGGHTKNAMSTHVKKKENYFYAHEDHIQEDIEEFPSEIVEPKKRNTDHTKNKEDDSSLFKYQEYKKMFFDDPKQKKNNKIIESNYATEQNKYKKLLNTHFSKATSKKSGSKDKSEYFNEKGDKSSHRDHIKFDVLSSEPKSSASRRAQNNLKKYENNQKKDNIIDSIVQKHIKNKSKCQDESPQKDSPQIVYQYNENKKEDTKKEESDGRKSESLVSFEYNRKGSQSNLYKNKESFNRNESYEIMELNSFNEVKKSAEGAQEKYDDAGLYGVFDQALENQKNFYEEGSMKDHSINDLQDSINEGQEVFGSNVSESELSPRSRHIYSVVKIIRNHFKETGEPPETTKEFYRIGKCIGKGAFGKVNLAVQKVSQSLVAIKSINKQYLLDNNSKRKVMQEVYILKKIRHQNVVHFFETFETEKYILLVMELCGGGDLLNYVRKRRRLKEDLAKVFFKQIILALYCIHQKNIVHRDIKLDNILLDHHGNVKIGDFGVSKLVRPGEKMTEQCGTPAYIAPEILLDRGYSGYGVDIWSAGVVLFSMLYGTVPFKGNSMDELHNLIIRGDVTYKDDVSNEAISLLKGLLECDPNKRLTTDKILNHEWLQNVKEDLNIFTETEKEIIKTEFTYNDTRKLNRNTKNESTLFTEHNLDSTRKSLEVNQTTKSVILAPFNSTKTHLSGLHDSVREIMFRKGEVLKLDAKVRDVDRQYEFNNNCELDNGVYNRFVNEEEDKKEEEKSIRLDPQDSKSKKEGCNKKQTGLREIEGMMEEQNNEDKTHGRSTSHVRTLSTIISELDQETIKKVCSFGYPKEFLMNCLRMNSLNYSTTTYYLLLQKKVQGEVQ</sequence>
<dbReference type="InterPro" id="IPR017441">
    <property type="entry name" value="Protein_kinase_ATP_BS"/>
</dbReference>
<dbReference type="CDD" id="cd14003">
    <property type="entry name" value="STKc_AMPK-like"/>
    <property type="match status" value="1"/>
</dbReference>
<evidence type="ECO:0000256" key="5">
    <source>
        <dbReference type="SAM" id="MobiDB-lite"/>
    </source>
</evidence>
<evidence type="ECO:0000313" key="8">
    <source>
        <dbReference type="EMBL" id="CAI2364178.1"/>
    </source>
</evidence>
<comment type="subunit">
    <text evidence="1">Monomer.</text>
</comment>
<feature type="compositionally biased region" description="Basic and acidic residues" evidence="5">
    <location>
        <begin position="499"/>
        <end position="522"/>
    </location>
</feature>
<evidence type="ECO:0008006" key="10">
    <source>
        <dbReference type="Google" id="ProtNLM"/>
    </source>
</evidence>
<dbReference type="EMBL" id="CAMPGE010005327">
    <property type="protein sequence ID" value="CAI2364178.1"/>
    <property type="molecule type" value="Genomic_DNA"/>
</dbReference>
<dbReference type="Proteomes" id="UP001295684">
    <property type="component" value="Unassembled WGS sequence"/>
</dbReference>
<feature type="compositionally biased region" description="Low complexity" evidence="5">
    <location>
        <begin position="201"/>
        <end position="212"/>
    </location>
</feature>
<feature type="region of interest" description="Disordered" evidence="5">
    <location>
        <begin position="423"/>
        <end position="445"/>
    </location>
</feature>
<dbReference type="PROSITE" id="PS00107">
    <property type="entry name" value="PROTEIN_KINASE_ATP"/>
    <property type="match status" value="1"/>
</dbReference>
<evidence type="ECO:0000256" key="2">
    <source>
        <dbReference type="ARBA" id="ARBA00022741"/>
    </source>
</evidence>
<feature type="region of interest" description="Disordered" evidence="5">
    <location>
        <begin position="126"/>
        <end position="177"/>
    </location>
</feature>
<evidence type="ECO:0000256" key="3">
    <source>
        <dbReference type="ARBA" id="ARBA00022840"/>
    </source>
</evidence>
<dbReference type="GO" id="GO:0005524">
    <property type="term" value="F:ATP binding"/>
    <property type="evidence" value="ECO:0007669"/>
    <property type="project" value="UniProtKB-UniRule"/>
</dbReference>
<feature type="domain" description="Protein kinase" evidence="6">
    <location>
        <begin position="739"/>
        <end position="991"/>
    </location>
</feature>
<reference evidence="8" key="1">
    <citation type="submission" date="2023-07" db="EMBL/GenBank/DDBJ databases">
        <authorList>
            <consortium name="AG Swart"/>
            <person name="Singh M."/>
            <person name="Singh A."/>
            <person name="Seah K."/>
            <person name="Emmerich C."/>
        </authorList>
    </citation>
    <scope>NUCLEOTIDE SEQUENCE</scope>
    <source>
        <strain evidence="8">DP1</strain>
    </source>
</reference>
<dbReference type="GO" id="GO:0005737">
    <property type="term" value="C:cytoplasm"/>
    <property type="evidence" value="ECO:0007669"/>
    <property type="project" value="TreeGrafter"/>
</dbReference>
<dbReference type="InterPro" id="IPR000719">
    <property type="entry name" value="Prot_kinase_dom"/>
</dbReference>
<dbReference type="InterPro" id="IPR008271">
    <property type="entry name" value="Ser/Thr_kinase_AS"/>
</dbReference>
<comment type="caution">
    <text evidence="8">The sequence shown here is derived from an EMBL/GenBank/DDBJ whole genome shotgun (WGS) entry which is preliminary data.</text>
</comment>
<dbReference type="GO" id="GO:0004674">
    <property type="term" value="F:protein serine/threonine kinase activity"/>
    <property type="evidence" value="ECO:0007669"/>
    <property type="project" value="TreeGrafter"/>
</dbReference>
<dbReference type="Pfam" id="PF00069">
    <property type="entry name" value="Pkinase"/>
    <property type="match status" value="1"/>
</dbReference>
<evidence type="ECO:0000313" key="9">
    <source>
        <dbReference type="Proteomes" id="UP001295684"/>
    </source>
</evidence>
<dbReference type="PROSITE" id="PS50030">
    <property type="entry name" value="UBA"/>
    <property type="match status" value="1"/>
</dbReference>
<feature type="region of interest" description="Disordered" evidence="5">
    <location>
        <begin position="492"/>
        <end position="548"/>
    </location>
</feature>
<evidence type="ECO:0000256" key="1">
    <source>
        <dbReference type="ARBA" id="ARBA00011245"/>
    </source>
</evidence>
<feature type="compositionally biased region" description="Basic residues" evidence="5">
    <location>
        <begin position="8"/>
        <end position="17"/>
    </location>
</feature>
<feature type="region of interest" description="Disordered" evidence="5">
    <location>
        <begin position="374"/>
        <end position="396"/>
    </location>
</feature>
<keyword evidence="3 4" id="KW-0067">ATP-binding</keyword>
<evidence type="ECO:0000259" key="6">
    <source>
        <dbReference type="PROSITE" id="PS50011"/>
    </source>
</evidence>
<organism evidence="8 9">
    <name type="scientific">Euplotes crassus</name>
    <dbReference type="NCBI Taxonomy" id="5936"/>
    <lineage>
        <taxon>Eukaryota</taxon>
        <taxon>Sar</taxon>
        <taxon>Alveolata</taxon>
        <taxon>Ciliophora</taxon>
        <taxon>Intramacronucleata</taxon>
        <taxon>Spirotrichea</taxon>
        <taxon>Hypotrichia</taxon>
        <taxon>Euplotida</taxon>
        <taxon>Euplotidae</taxon>
        <taxon>Moneuplotes</taxon>
    </lineage>
</organism>
<feature type="compositionally biased region" description="Basic residues" evidence="5">
    <location>
        <begin position="161"/>
        <end position="171"/>
    </location>
</feature>
<accession>A0AAD1UFF6</accession>
<dbReference type="Gene3D" id="1.10.510.10">
    <property type="entry name" value="Transferase(Phosphotransferase) domain 1"/>
    <property type="match status" value="1"/>
</dbReference>
<gene>
    <name evidence="8" type="ORF">ECRASSUSDP1_LOCUS5521</name>
</gene>
<dbReference type="PROSITE" id="PS50011">
    <property type="entry name" value="PROTEIN_KINASE_DOM"/>
    <property type="match status" value="1"/>
</dbReference>
<feature type="binding site" evidence="4">
    <location>
        <position position="768"/>
    </location>
    <ligand>
        <name>ATP</name>
        <dbReference type="ChEBI" id="CHEBI:30616"/>
    </ligand>
</feature>
<feature type="compositionally biased region" description="Basic and acidic residues" evidence="5">
    <location>
        <begin position="126"/>
        <end position="135"/>
    </location>
</feature>
<feature type="compositionally biased region" description="Polar residues" evidence="5">
    <location>
        <begin position="22"/>
        <end position="45"/>
    </location>
</feature>
<proteinExistence type="predicted"/>
<feature type="compositionally biased region" description="Basic and acidic residues" evidence="5">
    <location>
        <begin position="586"/>
        <end position="603"/>
    </location>
</feature>
<dbReference type="FunFam" id="3.30.200.20:FF:000042">
    <property type="entry name" value="Aurora kinase A"/>
    <property type="match status" value="1"/>
</dbReference>
<dbReference type="PROSITE" id="PS00108">
    <property type="entry name" value="PROTEIN_KINASE_ST"/>
    <property type="match status" value="1"/>
</dbReference>
<dbReference type="FunFam" id="1.10.510.10:FF:000571">
    <property type="entry name" value="Maternal embryonic leucine zipper kinase"/>
    <property type="match status" value="1"/>
</dbReference>
<evidence type="ECO:0000256" key="4">
    <source>
        <dbReference type="PROSITE-ProRule" id="PRU10141"/>
    </source>
</evidence>
<feature type="region of interest" description="Disordered" evidence="5">
    <location>
        <begin position="1119"/>
        <end position="1144"/>
    </location>
</feature>
<feature type="compositionally biased region" description="Basic and acidic residues" evidence="5">
    <location>
        <begin position="62"/>
        <end position="71"/>
    </location>
</feature>
<dbReference type="AlphaFoldDB" id="A0AAD1UFF6"/>
<dbReference type="InterPro" id="IPR015940">
    <property type="entry name" value="UBA"/>
</dbReference>
<feature type="region of interest" description="Disordered" evidence="5">
    <location>
        <begin position="564"/>
        <end position="608"/>
    </location>
</feature>
<dbReference type="SMART" id="SM00220">
    <property type="entry name" value="S_TKc"/>
    <property type="match status" value="1"/>
</dbReference>
<dbReference type="SUPFAM" id="SSF56112">
    <property type="entry name" value="Protein kinase-like (PK-like)"/>
    <property type="match status" value="1"/>
</dbReference>
<keyword evidence="9" id="KW-1185">Reference proteome</keyword>
<feature type="compositionally biased region" description="Basic and acidic residues" evidence="5">
    <location>
        <begin position="429"/>
        <end position="445"/>
    </location>
</feature>
<feature type="compositionally biased region" description="Polar residues" evidence="5">
    <location>
        <begin position="528"/>
        <end position="541"/>
    </location>
</feature>
<feature type="region of interest" description="Disordered" evidence="5">
    <location>
        <begin position="197"/>
        <end position="276"/>
    </location>
</feature>
<dbReference type="GO" id="GO:0035556">
    <property type="term" value="P:intracellular signal transduction"/>
    <property type="evidence" value="ECO:0007669"/>
    <property type="project" value="TreeGrafter"/>
</dbReference>
<evidence type="ECO:0000259" key="7">
    <source>
        <dbReference type="PROSITE" id="PS50030"/>
    </source>
</evidence>
<name>A0AAD1UFF6_EUPCR</name>
<feature type="compositionally biased region" description="Basic and acidic residues" evidence="5">
    <location>
        <begin position="1121"/>
        <end position="1144"/>
    </location>
</feature>
<feature type="compositionally biased region" description="Polar residues" evidence="5">
    <location>
        <begin position="575"/>
        <end position="584"/>
    </location>
</feature>
<protein>
    <recommendedName>
        <fullName evidence="10">Protein kinase domain-containing protein</fullName>
    </recommendedName>
</protein>
<feature type="domain" description="UBA" evidence="7">
    <location>
        <begin position="1180"/>
        <end position="1220"/>
    </location>
</feature>
<feature type="region of interest" description="Disordered" evidence="5">
    <location>
        <begin position="1"/>
        <end position="84"/>
    </location>
</feature>
<feature type="compositionally biased region" description="Polar residues" evidence="5">
    <location>
        <begin position="136"/>
        <end position="160"/>
    </location>
</feature>
<keyword evidence="2 4" id="KW-0547">Nucleotide-binding</keyword>
<feature type="compositionally biased region" description="Basic and acidic residues" evidence="5">
    <location>
        <begin position="244"/>
        <end position="262"/>
    </location>
</feature>